<dbReference type="EMBL" id="NWTC01000020">
    <property type="protein sequence ID" value="PDT45552.1"/>
    <property type="molecule type" value="Genomic_DNA"/>
</dbReference>
<dbReference type="PANTHER" id="PTHR30441">
    <property type="entry name" value="DUF748 DOMAIN-CONTAINING PROTEIN"/>
    <property type="match status" value="1"/>
</dbReference>
<dbReference type="PANTHER" id="PTHR30441:SF4">
    <property type="entry name" value="PROTEIN ASMA"/>
    <property type="match status" value="1"/>
</dbReference>
<evidence type="ECO:0000256" key="1">
    <source>
        <dbReference type="SAM" id="Phobius"/>
    </source>
</evidence>
<sequence length="641" mass="68083">MAAPPSRRRHFHVSCICPLQGLSRRFHRRRRDPTDMTRLIRKLSRVLRLRLRRRHLVWSAAVGVLLAIGYNATLPLLVSTSGVRATMERTLDGWSGGKSKINGEPEVRFWPELLLTLPSATIESIGPDPRPLAEIGRITASFNPLSALLGDPTLEDISFVDPVITIERRADGTTNWRTPHWLAPPEAPASGREPPFGDIAVVNGRLRVLDRAAGGNDVDIAGISGTIKWPSFAERLSAQLSARLRGEEVAWAIVCEEPLALFARRNASLKTSITSAPVTFSFEGVGNLSSVPFASGHLQMSATSLATLVQWYQGMSTETLPSGGLSIDTRVTTGEKTLKLDDLAFTMGGASATGVLDIALQDGKAPSVEGTLAFDRIDLNGVPVAALTPLGRDDRLWRLVETFVGAWHTDIRLSSQEVLAGPLHLTDVAAGVLIDGKRASLDIGDSNYANGSLSGRAVLSDQGLEHGGRLQARLKDADFAAVLGSFGLAGPIPAGRGILSIDIGTERAVWAAGPGDFSGNLSFSLANGSIAGFDAHAFADLVRKGEFFSLSQANEASFDFQSANIKASFANGTARLDQADFVGPSGQISVAGVIPYRNGSLALAGTLETEAPSGNQPVLFFVGGSWPNAVISPLSVLVDPK</sequence>
<proteinExistence type="predicted"/>
<keyword evidence="1" id="KW-0812">Transmembrane</keyword>
<dbReference type="InterPro" id="IPR052894">
    <property type="entry name" value="AsmA-related"/>
</dbReference>
<keyword evidence="1" id="KW-0472">Membrane</keyword>
<dbReference type="GO" id="GO:0090313">
    <property type="term" value="P:regulation of protein targeting to membrane"/>
    <property type="evidence" value="ECO:0007669"/>
    <property type="project" value="TreeGrafter"/>
</dbReference>
<evidence type="ECO:0000313" key="2">
    <source>
        <dbReference type="EMBL" id="PDT45552.1"/>
    </source>
</evidence>
<comment type="caution">
    <text evidence="2">The sequence shown here is derived from an EMBL/GenBank/DDBJ whole genome shotgun (WGS) entry which is preliminary data.</text>
</comment>
<gene>
    <name evidence="2" type="ORF">CO661_22795</name>
</gene>
<name>A0A2A6LTK7_RHIFR</name>
<feature type="transmembrane region" description="Helical" evidence="1">
    <location>
        <begin position="56"/>
        <end position="78"/>
    </location>
</feature>
<dbReference type="GO" id="GO:0005886">
    <property type="term" value="C:plasma membrane"/>
    <property type="evidence" value="ECO:0007669"/>
    <property type="project" value="TreeGrafter"/>
</dbReference>
<accession>A0A2A6LTK7</accession>
<protein>
    <submittedName>
        <fullName evidence="2">Cell envelope biogenesis protein AsmA</fullName>
    </submittedName>
</protein>
<reference evidence="2 3" key="1">
    <citation type="submission" date="2017-09" db="EMBL/GenBank/DDBJ databases">
        <title>Comparative genomics of rhizobia isolated from Phaseolus vulgaris in China.</title>
        <authorList>
            <person name="Tong W."/>
        </authorList>
    </citation>
    <scope>NUCLEOTIDE SEQUENCE [LARGE SCALE GENOMIC DNA]</scope>
    <source>
        <strain evidence="2 3">PCH1</strain>
    </source>
</reference>
<evidence type="ECO:0000313" key="3">
    <source>
        <dbReference type="Proteomes" id="UP000220353"/>
    </source>
</evidence>
<dbReference type="AlphaFoldDB" id="A0A2A6LTK7"/>
<keyword evidence="1" id="KW-1133">Transmembrane helix</keyword>
<organism evidence="2 3">
    <name type="scientific">Rhizobium fredii</name>
    <name type="common">Sinorhizobium fredii</name>
    <dbReference type="NCBI Taxonomy" id="380"/>
    <lineage>
        <taxon>Bacteria</taxon>
        <taxon>Pseudomonadati</taxon>
        <taxon>Pseudomonadota</taxon>
        <taxon>Alphaproteobacteria</taxon>
        <taxon>Hyphomicrobiales</taxon>
        <taxon>Rhizobiaceae</taxon>
        <taxon>Sinorhizobium/Ensifer group</taxon>
        <taxon>Sinorhizobium</taxon>
    </lineage>
</organism>
<dbReference type="Proteomes" id="UP000220353">
    <property type="component" value="Unassembled WGS sequence"/>
</dbReference>